<feature type="transmembrane region" description="Helical" evidence="1">
    <location>
        <begin position="352"/>
        <end position="369"/>
    </location>
</feature>
<evidence type="ECO:0000313" key="3">
    <source>
        <dbReference type="Proteomes" id="UP001501411"/>
    </source>
</evidence>
<evidence type="ECO:0000313" key="2">
    <source>
        <dbReference type="EMBL" id="GAA4791082.1"/>
    </source>
</evidence>
<feature type="transmembrane region" description="Helical" evidence="1">
    <location>
        <begin position="231"/>
        <end position="250"/>
    </location>
</feature>
<evidence type="ECO:0000256" key="1">
    <source>
        <dbReference type="SAM" id="Phobius"/>
    </source>
</evidence>
<evidence type="ECO:0008006" key="4">
    <source>
        <dbReference type="Google" id="ProtNLM"/>
    </source>
</evidence>
<dbReference type="EMBL" id="BAABIQ010000029">
    <property type="protein sequence ID" value="GAA4791082.1"/>
    <property type="molecule type" value="Genomic_DNA"/>
</dbReference>
<feature type="transmembrane region" description="Helical" evidence="1">
    <location>
        <begin position="142"/>
        <end position="163"/>
    </location>
</feature>
<sequence length="378" mass="44843">MVFAKVLIKCFGREFYRINAGFLSASIILIIGYGLFIKSAGHVPEGQSLTINLILLIHFLQTPAITLVVCLLWLLYTIKCWRYMWKTSKRHDQLFWRYSATSIAYTRQLIAWTLFQTYLFIPLLFYWMVVLLYGLYTQHYEAPFYSGIYLLLLTWGSALLYLYRFNSLTFDQARFMLQWTRVFKQWPKPPWSLFLLELLCHGKLNLMVTKGISLALIIAFYTLFYDVDQPTRTAALIVLSISIAHAVLVYRDQLFTEHHLYFFHQFPYRPIFMYLQRWITYTILLLPELIWCIFHFQFGTTTLLIALSISSLLLIRSLADIIGQHMRRYLQWVFIVFFLSIFFLLYDASWLLIGINMVIAVLTYLGNYYNRETLSIVK</sequence>
<protein>
    <recommendedName>
        <fullName evidence="4">ABC transporter permease</fullName>
    </recommendedName>
</protein>
<feature type="transmembrane region" description="Helical" evidence="1">
    <location>
        <begin position="278"/>
        <end position="296"/>
    </location>
</feature>
<name>A0ABP9B7I7_9SPHI</name>
<feature type="transmembrane region" description="Helical" evidence="1">
    <location>
        <begin position="204"/>
        <end position="225"/>
    </location>
</feature>
<feature type="transmembrane region" description="Helical" evidence="1">
    <location>
        <begin position="117"/>
        <end position="136"/>
    </location>
</feature>
<proteinExistence type="predicted"/>
<gene>
    <name evidence="2" type="ORF">GCM10023231_18750</name>
</gene>
<organism evidence="2 3">
    <name type="scientific">Olivibacter ginsenosidimutans</name>
    <dbReference type="NCBI Taxonomy" id="1176537"/>
    <lineage>
        <taxon>Bacteria</taxon>
        <taxon>Pseudomonadati</taxon>
        <taxon>Bacteroidota</taxon>
        <taxon>Sphingobacteriia</taxon>
        <taxon>Sphingobacteriales</taxon>
        <taxon>Sphingobacteriaceae</taxon>
        <taxon>Olivibacter</taxon>
    </lineage>
</organism>
<keyword evidence="1" id="KW-0472">Membrane</keyword>
<reference evidence="3" key="1">
    <citation type="journal article" date="2019" name="Int. J. Syst. Evol. Microbiol.">
        <title>The Global Catalogue of Microorganisms (GCM) 10K type strain sequencing project: providing services to taxonomists for standard genome sequencing and annotation.</title>
        <authorList>
            <consortium name="The Broad Institute Genomics Platform"/>
            <consortium name="The Broad Institute Genome Sequencing Center for Infectious Disease"/>
            <person name="Wu L."/>
            <person name="Ma J."/>
        </authorList>
    </citation>
    <scope>NUCLEOTIDE SEQUENCE [LARGE SCALE GENOMIC DNA]</scope>
    <source>
        <strain evidence="3">JCM 18200</strain>
    </source>
</reference>
<keyword evidence="1" id="KW-0812">Transmembrane</keyword>
<feature type="transmembrane region" description="Helical" evidence="1">
    <location>
        <begin position="49"/>
        <end position="76"/>
    </location>
</feature>
<accession>A0ABP9B7I7</accession>
<keyword evidence="3" id="KW-1185">Reference proteome</keyword>
<feature type="transmembrane region" description="Helical" evidence="1">
    <location>
        <begin position="302"/>
        <end position="322"/>
    </location>
</feature>
<feature type="transmembrane region" description="Helical" evidence="1">
    <location>
        <begin position="20"/>
        <end position="37"/>
    </location>
</feature>
<dbReference type="RefSeq" id="WP_345231503.1">
    <property type="nucleotide sequence ID" value="NZ_BAABIQ010000029.1"/>
</dbReference>
<comment type="caution">
    <text evidence="2">The sequence shown here is derived from an EMBL/GenBank/DDBJ whole genome shotgun (WGS) entry which is preliminary data.</text>
</comment>
<dbReference type="Proteomes" id="UP001501411">
    <property type="component" value="Unassembled WGS sequence"/>
</dbReference>
<keyword evidence="1" id="KW-1133">Transmembrane helix</keyword>
<feature type="transmembrane region" description="Helical" evidence="1">
    <location>
        <begin position="329"/>
        <end position="346"/>
    </location>
</feature>